<evidence type="ECO:0000256" key="2">
    <source>
        <dbReference type="ARBA" id="ARBA00022801"/>
    </source>
</evidence>
<accession>D6TX80</accession>
<gene>
    <name evidence="4" type="ORF">Krac_5921</name>
</gene>
<keyword evidence="2" id="KW-0378">Hydrolase</keyword>
<comment type="similarity">
    <text evidence="1">Belongs to the sulfatase family.</text>
</comment>
<reference evidence="4 5" key="1">
    <citation type="journal article" date="2011" name="Stand. Genomic Sci.">
        <title>Non-contiguous finished genome sequence and contextual data of the filamentous soil bacterium Ktedonobacter racemifer type strain (SOSP1-21).</title>
        <authorList>
            <person name="Chang Y.J."/>
            <person name="Land M."/>
            <person name="Hauser L."/>
            <person name="Chertkov O."/>
            <person name="Del Rio T.G."/>
            <person name="Nolan M."/>
            <person name="Copeland A."/>
            <person name="Tice H."/>
            <person name="Cheng J.F."/>
            <person name="Lucas S."/>
            <person name="Han C."/>
            <person name="Goodwin L."/>
            <person name="Pitluck S."/>
            <person name="Ivanova N."/>
            <person name="Ovchinikova G."/>
            <person name="Pati A."/>
            <person name="Chen A."/>
            <person name="Palaniappan K."/>
            <person name="Mavromatis K."/>
            <person name="Liolios K."/>
            <person name="Brettin T."/>
            <person name="Fiebig A."/>
            <person name="Rohde M."/>
            <person name="Abt B."/>
            <person name="Goker M."/>
            <person name="Detter J.C."/>
            <person name="Woyke T."/>
            <person name="Bristow J."/>
            <person name="Eisen J.A."/>
            <person name="Markowitz V."/>
            <person name="Hugenholtz P."/>
            <person name="Kyrpides N.C."/>
            <person name="Klenk H.P."/>
            <person name="Lapidus A."/>
        </authorList>
    </citation>
    <scope>NUCLEOTIDE SEQUENCE [LARGE SCALE GENOMIC DNA]</scope>
    <source>
        <strain evidence="5">DSM 44963</strain>
    </source>
</reference>
<dbReference type="PANTHER" id="PTHR42693:SF53">
    <property type="entry name" value="ENDO-4-O-SULFATASE"/>
    <property type="match status" value="1"/>
</dbReference>
<dbReference type="EMBL" id="ADVG01000003">
    <property type="protein sequence ID" value="EFH84813.1"/>
    <property type="molecule type" value="Genomic_DNA"/>
</dbReference>
<dbReference type="OrthoDB" id="974590at2"/>
<evidence type="ECO:0000313" key="5">
    <source>
        <dbReference type="Proteomes" id="UP000004508"/>
    </source>
</evidence>
<proteinExistence type="inferred from homology"/>
<dbReference type="AlphaFoldDB" id="D6TX80"/>
<dbReference type="GO" id="GO:0004065">
    <property type="term" value="F:arylsulfatase activity"/>
    <property type="evidence" value="ECO:0007669"/>
    <property type="project" value="TreeGrafter"/>
</dbReference>
<organism evidence="4 5">
    <name type="scientific">Ktedonobacter racemifer DSM 44963</name>
    <dbReference type="NCBI Taxonomy" id="485913"/>
    <lineage>
        <taxon>Bacteria</taxon>
        <taxon>Bacillati</taxon>
        <taxon>Chloroflexota</taxon>
        <taxon>Ktedonobacteria</taxon>
        <taxon>Ktedonobacterales</taxon>
        <taxon>Ktedonobacteraceae</taxon>
        <taxon>Ktedonobacter</taxon>
    </lineage>
</organism>
<name>D6TX80_KTERA</name>
<feature type="domain" description="Sulfatase N-terminal" evidence="3">
    <location>
        <begin position="6"/>
        <end position="287"/>
    </location>
</feature>
<dbReference type="PANTHER" id="PTHR42693">
    <property type="entry name" value="ARYLSULFATASE FAMILY MEMBER"/>
    <property type="match status" value="1"/>
</dbReference>
<dbReference type="SUPFAM" id="SSF53649">
    <property type="entry name" value="Alkaline phosphatase-like"/>
    <property type="match status" value="1"/>
</dbReference>
<dbReference type="InterPro" id="IPR000917">
    <property type="entry name" value="Sulfatase_N"/>
</dbReference>
<evidence type="ECO:0000256" key="1">
    <source>
        <dbReference type="ARBA" id="ARBA00008779"/>
    </source>
</evidence>
<dbReference type="Gene3D" id="3.40.720.10">
    <property type="entry name" value="Alkaline Phosphatase, subunit A"/>
    <property type="match status" value="1"/>
</dbReference>
<protein>
    <submittedName>
        <fullName evidence="4">Sulfatase</fullName>
    </submittedName>
</protein>
<keyword evidence="5" id="KW-1185">Reference proteome</keyword>
<dbReference type="Proteomes" id="UP000004508">
    <property type="component" value="Unassembled WGS sequence"/>
</dbReference>
<evidence type="ECO:0000259" key="3">
    <source>
        <dbReference type="Pfam" id="PF00884"/>
    </source>
</evidence>
<dbReference type="InParanoid" id="D6TX80"/>
<dbReference type="CDD" id="cd16027">
    <property type="entry name" value="SGSH"/>
    <property type="match status" value="1"/>
</dbReference>
<dbReference type="InterPro" id="IPR017850">
    <property type="entry name" value="Alkaline_phosphatase_core_sf"/>
</dbReference>
<evidence type="ECO:0000313" key="4">
    <source>
        <dbReference type="EMBL" id="EFH84813.1"/>
    </source>
</evidence>
<dbReference type="STRING" id="485913.Krac_5921"/>
<dbReference type="InterPro" id="IPR050738">
    <property type="entry name" value="Sulfatase"/>
</dbReference>
<comment type="caution">
    <text evidence="4">The sequence shown here is derived from an EMBL/GenBank/DDBJ whole genome shotgun (WGS) entry which is preliminary data.</text>
</comment>
<sequence>MNGGKPHIFVVTCHDLGQHLGCYGVESVQSPNLDRLAVEGTRFDRAFCTAPQCSPSRASLATGRYAHNNGVMGLSHLGWDLYPEEKHAAARMAEHGYETHLFGLQHVTQNAHRLGFQYLHAQGTGHGGGTESSTARKVSVAVEEFLHGPQPQSPLYVEINFFEPHRPYDFGGVEADTSAGVWVPPYLPQIPEAREEMAALQGAIREVDHAIGCILDALDQADLSHRSLVIFNADHGLPMPRAKCTLYDPGISIAQIVRWPEGGVPAGRVVTEMVSNLDVLPTILEAARCPIPVEVQGISFLALLRNEPHRARKEIYAEKNFHSYYDPMRCIRTERFKYIRNFEVNFSIEVPGDIQQGPIFCSDPGRYTSQRQQLIELYDLSADPLEQDNLAGHPEVADIQWELDRRLWSWMEETQDPLLQGPIASPRYHMAMQGHLATRQAGNGIDVGP</sequence>
<dbReference type="eggNOG" id="COG3119">
    <property type="taxonomic scope" value="Bacteria"/>
</dbReference>
<dbReference type="Pfam" id="PF00884">
    <property type="entry name" value="Sulfatase"/>
    <property type="match status" value="1"/>
</dbReference>
<dbReference type="RefSeq" id="WP_007916597.1">
    <property type="nucleotide sequence ID" value="NZ_ADVG01000003.1"/>
</dbReference>